<gene>
    <name evidence="4" type="ORF">PCL_12233</name>
    <name evidence="3" type="ORF">Purlil1_5040</name>
</gene>
<reference evidence="4" key="1">
    <citation type="submission" date="2015-05" db="EMBL/GenBank/DDBJ databases">
        <authorList>
            <person name="Wang D.B."/>
            <person name="Wang M."/>
        </authorList>
    </citation>
    <scope>NUCLEOTIDE SEQUENCE</scope>
    <source>
        <strain evidence="4">36-1</strain>
    </source>
</reference>
<feature type="transmembrane region" description="Helical" evidence="1">
    <location>
        <begin position="393"/>
        <end position="412"/>
    </location>
</feature>
<dbReference type="PANTHER" id="PTHR36840">
    <property type="entry name" value="BLL5714 PROTEIN"/>
    <property type="match status" value="1"/>
</dbReference>
<keyword evidence="1" id="KW-1133">Transmembrane helix</keyword>
<proteinExistence type="predicted"/>
<reference evidence="4 5" key="2">
    <citation type="journal article" date="2016" name="Front. Microbiol.">
        <title>Genome and transcriptome sequences reveal the specific parasitism of the nematophagous Purpureocillium lilacinum 36-1.</title>
        <authorList>
            <person name="Xie J."/>
            <person name="Li S."/>
            <person name="Mo C."/>
            <person name="Xiao X."/>
            <person name="Peng D."/>
            <person name="Wang G."/>
            <person name="Xiao Y."/>
        </authorList>
    </citation>
    <scope>NUCLEOTIDE SEQUENCE [LARGE SCALE GENOMIC DNA]</scope>
    <source>
        <strain evidence="4 5">36-1</strain>
    </source>
</reference>
<feature type="transmembrane region" description="Helical" evidence="1">
    <location>
        <begin position="464"/>
        <end position="481"/>
    </location>
</feature>
<keyword evidence="2" id="KW-0732">Signal</keyword>
<feature type="chain" id="PRO_5015546071" evidence="2">
    <location>
        <begin position="18"/>
        <end position="682"/>
    </location>
</feature>
<dbReference type="Pfam" id="PF06772">
    <property type="entry name" value="LtrA"/>
    <property type="match status" value="1"/>
</dbReference>
<evidence type="ECO:0000313" key="3">
    <source>
        <dbReference type="EMBL" id="KAK4090368.1"/>
    </source>
</evidence>
<reference evidence="3 6" key="4">
    <citation type="journal article" date="2024" name="Microbiol. Resour. Announc.">
        <title>Genome annotations for the ascomycete fungi Trichoderma harzianum, Trichoderma aggressivum, and Purpureocillium lilacinum.</title>
        <authorList>
            <person name="Beijen E.P.W."/>
            <person name="Ohm R.A."/>
        </authorList>
    </citation>
    <scope>NUCLEOTIDE SEQUENCE [LARGE SCALE GENOMIC DNA]</scope>
    <source>
        <strain evidence="3 6">CBS 150709</strain>
    </source>
</reference>
<feature type="transmembrane region" description="Helical" evidence="1">
    <location>
        <begin position="331"/>
        <end position="348"/>
    </location>
</feature>
<evidence type="ECO:0000313" key="5">
    <source>
        <dbReference type="Proteomes" id="UP000245956"/>
    </source>
</evidence>
<feature type="transmembrane region" description="Helical" evidence="1">
    <location>
        <begin position="360"/>
        <end position="381"/>
    </location>
</feature>
<accession>A0A2U3E8M3</accession>
<dbReference type="Proteomes" id="UP001287286">
    <property type="component" value="Unassembled WGS sequence"/>
</dbReference>
<dbReference type="InterPro" id="IPR010640">
    <property type="entry name" value="Low_temperature_requirement_A"/>
</dbReference>
<organism evidence="4 5">
    <name type="scientific">Purpureocillium lilacinum</name>
    <name type="common">Paecilomyces lilacinus</name>
    <dbReference type="NCBI Taxonomy" id="33203"/>
    <lineage>
        <taxon>Eukaryota</taxon>
        <taxon>Fungi</taxon>
        <taxon>Dikarya</taxon>
        <taxon>Ascomycota</taxon>
        <taxon>Pezizomycotina</taxon>
        <taxon>Sordariomycetes</taxon>
        <taxon>Hypocreomycetidae</taxon>
        <taxon>Hypocreales</taxon>
        <taxon>Ophiocordycipitaceae</taxon>
        <taxon>Purpureocillium</taxon>
    </lineage>
</organism>
<feature type="transmembrane region" description="Helical" evidence="1">
    <location>
        <begin position="424"/>
        <end position="443"/>
    </location>
</feature>
<feature type="signal peptide" evidence="2">
    <location>
        <begin position="1"/>
        <end position="17"/>
    </location>
</feature>
<reference evidence="3" key="3">
    <citation type="submission" date="2023-11" db="EMBL/GenBank/DDBJ databases">
        <authorList>
            <person name="Beijen E."/>
            <person name="Ohm R.A."/>
        </authorList>
    </citation>
    <scope>NUCLEOTIDE SEQUENCE</scope>
    <source>
        <strain evidence="3">CBS 150709</strain>
    </source>
</reference>
<feature type="transmembrane region" description="Helical" evidence="1">
    <location>
        <begin position="598"/>
        <end position="615"/>
    </location>
</feature>
<keyword evidence="1" id="KW-0812">Transmembrane</keyword>
<name>A0A2U3E8M3_PURLI</name>
<protein>
    <submittedName>
        <fullName evidence="4">LtrA</fullName>
    </submittedName>
</protein>
<dbReference type="PANTHER" id="PTHR36840:SF1">
    <property type="entry name" value="BLL5714 PROTEIN"/>
    <property type="match status" value="1"/>
</dbReference>
<feature type="transmembrane region" description="Helical" evidence="1">
    <location>
        <begin position="493"/>
        <end position="511"/>
    </location>
</feature>
<evidence type="ECO:0000256" key="2">
    <source>
        <dbReference type="SAM" id="SignalP"/>
    </source>
</evidence>
<keyword evidence="1" id="KW-0472">Membrane</keyword>
<evidence type="ECO:0000256" key="1">
    <source>
        <dbReference type="SAM" id="Phobius"/>
    </source>
</evidence>
<keyword evidence="6" id="KW-1185">Reference proteome</keyword>
<evidence type="ECO:0000313" key="6">
    <source>
        <dbReference type="Proteomes" id="UP001287286"/>
    </source>
</evidence>
<dbReference type="AlphaFoldDB" id="A0A2U3E8M3"/>
<feature type="transmembrane region" description="Helical" evidence="1">
    <location>
        <begin position="567"/>
        <end position="586"/>
    </location>
</feature>
<dbReference type="EMBL" id="JAWRVI010000015">
    <property type="protein sequence ID" value="KAK4090368.1"/>
    <property type="molecule type" value="Genomic_DNA"/>
</dbReference>
<comment type="caution">
    <text evidence="4">The sequence shown here is derived from an EMBL/GenBank/DDBJ whole genome shotgun (WGS) entry which is preliminary data.</text>
</comment>
<dbReference type="Proteomes" id="UP000245956">
    <property type="component" value="Unassembled WGS sequence"/>
</dbReference>
<dbReference type="EMBL" id="LCWV01000008">
    <property type="protein sequence ID" value="PWI70865.1"/>
    <property type="molecule type" value="Genomic_DNA"/>
</dbReference>
<feature type="transmembrane region" description="Helical" evidence="1">
    <location>
        <begin position="627"/>
        <end position="648"/>
    </location>
</feature>
<feature type="transmembrane region" description="Helical" evidence="1">
    <location>
        <begin position="531"/>
        <end position="555"/>
    </location>
</feature>
<sequence length="682" mass="75664">MKFLILSTILALPCALAAPSDGTGHSLLARDKPKLNQYRTMDDCLHDRNILYHAAPSTGNCYDLDGKTGAFFYNTAGFLLSRANKDIGCAGDWIGLRGGRCMEKGPYSELVDQCLHGRGMAVFNQRHKHFVSGTVSIQTTEDLHQGPPPFSLHRICKLSGASHLTAARRCFYEATELPAQAARQPDGGIHATVGLLAARAGASRLVSAIIARSASVTPSHHLVRGTPGVAMNCNELQEGMRGSRYVIKRPKALQWFYKGRLYKASDEERQAGRFELFLDLLYVAIVANFSDDLAEHPNGAHLAKYILIFAPAWHIWADLREIMNSYYTDDLIQRLVILWVMALLVLYANNARLVDEDLSAMRTTAGAYVVARFTTMCVFLISSFASYQHRTQARIMACFMFIGLFIAIPLFFESVSIQAKAAVVAVMIFYQESTWALTLSPWIKRRLKLRYSTAVDIAHEIDRMAAFFIIILGEFVYSVIVGDPAGVGLTSGYAKAVFTLIIAFCLNWIYVSGDGSVQATHPIRRSAWTAFGFFLLHLPMSASFLIGGHICAISTKLHEFEDGQRWLLGGGLGVGIFCLWVYGMLYRAEDEDYLMLSKYPRIGMRLIIAVILMVLPETHDHLTTTQFMAVVMSLVAFLTVWETFGGLLKGASFFEPWTDIHEPPEEAIEEGSDSQIQPAASS</sequence>
<evidence type="ECO:0000313" key="4">
    <source>
        <dbReference type="EMBL" id="PWI70865.1"/>
    </source>
</evidence>